<feature type="transmembrane region" description="Helical" evidence="9">
    <location>
        <begin position="46"/>
        <end position="67"/>
    </location>
</feature>
<evidence type="ECO:0000256" key="2">
    <source>
        <dbReference type="ARBA" id="ARBA00008445"/>
    </source>
</evidence>
<organism evidence="10 11">
    <name type="scientific">Acidaminococcus intestini (strain RyC-MR95)</name>
    <dbReference type="NCBI Taxonomy" id="568816"/>
    <lineage>
        <taxon>Bacteria</taxon>
        <taxon>Bacillati</taxon>
        <taxon>Bacillota</taxon>
        <taxon>Negativicutes</taxon>
        <taxon>Acidaminococcales</taxon>
        <taxon>Acidaminococcaceae</taxon>
        <taxon>Acidaminococcus</taxon>
    </lineage>
</organism>
<dbReference type="GO" id="GO:0005886">
    <property type="term" value="C:plasma membrane"/>
    <property type="evidence" value="ECO:0007669"/>
    <property type="project" value="UniProtKB-SubCell"/>
</dbReference>
<name>G4Q8A6_ACIIR</name>
<accession>G4Q8A6</accession>
<dbReference type="Proteomes" id="UP000007093">
    <property type="component" value="Chromosome"/>
</dbReference>
<dbReference type="AlphaFoldDB" id="G4Q8A6"/>
<keyword evidence="11" id="KW-1185">Reference proteome</keyword>
<keyword evidence="7 9" id="KW-0811">Translocation</keyword>
<keyword evidence="4 9" id="KW-0812">Transmembrane</keyword>
<evidence type="ECO:0000256" key="6">
    <source>
        <dbReference type="ARBA" id="ARBA00022989"/>
    </source>
</evidence>
<evidence type="ECO:0000256" key="8">
    <source>
        <dbReference type="ARBA" id="ARBA00023136"/>
    </source>
</evidence>
<evidence type="ECO:0000313" key="10">
    <source>
        <dbReference type="EMBL" id="AEQ22437.1"/>
    </source>
</evidence>
<dbReference type="GO" id="GO:0009306">
    <property type="term" value="P:protein secretion"/>
    <property type="evidence" value="ECO:0007669"/>
    <property type="project" value="UniProtKB-UniRule"/>
</dbReference>
<dbReference type="NCBIfam" id="TIGR00810">
    <property type="entry name" value="secG"/>
    <property type="match status" value="1"/>
</dbReference>
<evidence type="ECO:0000256" key="1">
    <source>
        <dbReference type="ARBA" id="ARBA00004141"/>
    </source>
</evidence>
<keyword evidence="6 9" id="KW-1133">Transmembrane helix</keyword>
<dbReference type="KEGG" id="ain:Acin_1212"/>
<protein>
    <recommendedName>
        <fullName evidence="9">Protein-export membrane protein SecG</fullName>
    </recommendedName>
</protein>
<gene>
    <name evidence="10" type="ordered locus">Acin_1212</name>
</gene>
<evidence type="ECO:0000256" key="5">
    <source>
        <dbReference type="ARBA" id="ARBA00022927"/>
    </source>
</evidence>
<comment type="function">
    <text evidence="9">Involved in protein export. Participates in an early event of protein translocation.</text>
</comment>
<keyword evidence="5 9" id="KW-0653">Protein transport</keyword>
<evidence type="ECO:0000256" key="4">
    <source>
        <dbReference type="ARBA" id="ARBA00022692"/>
    </source>
</evidence>
<dbReference type="eggNOG" id="COG1314">
    <property type="taxonomic scope" value="Bacteria"/>
</dbReference>
<evidence type="ECO:0000256" key="3">
    <source>
        <dbReference type="ARBA" id="ARBA00022448"/>
    </source>
</evidence>
<keyword evidence="9" id="KW-1003">Cell membrane</keyword>
<dbReference type="InParanoid" id="G4Q8A6"/>
<dbReference type="FunCoup" id="G4Q8A6">
    <property type="interactions" value="95"/>
</dbReference>
<dbReference type="PATRIC" id="fig|568816.4.peg.1168"/>
<dbReference type="InterPro" id="IPR004692">
    <property type="entry name" value="SecG"/>
</dbReference>
<dbReference type="GO" id="GO:0015450">
    <property type="term" value="F:protein-transporting ATPase activity"/>
    <property type="evidence" value="ECO:0007669"/>
    <property type="project" value="UniProtKB-UniRule"/>
</dbReference>
<evidence type="ECO:0000256" key="7">
    <source>
        <dbReference type="ARBA" id="ARBA00023010"/>
    </source>
</evidence>
<comment type="similarity">
    <text evidence="2 9">Belongs to the SecG family.</text>
</comment>
<keyword evidence="8 9" id="KW-0472">Membrane</keyword>
<proteinExistence type="inferred from homology"/>
<reference evidence="10 11" key="1">
    <citation type="journal article" date="2011" name="J. Bacteriol.">
        <title>Complete genome sequence of Acidaminococcus intestini RYC-MR95, a Gram-negative bacterium from the phylum Firmicutes.</title>
        <authorList>
            <person name="D'Auria G."/>
            <person name="Galan J.C."/>
            <person name="Rodriguez-Alcayna M."/>
            <person name="Moya A."/>
            <person name="Baquero F."/>
            <person name="Latorre A."/>
        </authorList>
    </citation>
    <scope>NUCLEOTIDE SEQUENCE [LARGE SCALE GENOMIC DNA]</scope>
    <source>
        <strain evidence="10 11">RyC-MR95</strain>
    </source>
</reference>
<keyword evidence="3 9" id="KW-0813">Transport</keyword>
<dbReference type="Pfam" id="PF03840">
    <property type="entry name" value="SecG"/>
    <property type="match status" value="1"/>
</dbReference>
<dbReference type="EMBL" id="CP003058">
    <property type="protein sequence ID" value="AEQ22437.1"/>
    <property type="molecule type" value="Genomic_DNA"/>
</dbReference>
<dbReference type="STRING" id="568816.Acin_1212"/>
<dbReference type="HOGENOM" id="CLU_094156_6_2_9"/>
<evidence type="ECO:0000256" key="9">
    <source>
        <dbReference type="RuleBase" id="RU365087"/>
    </source>
</evidence>
<sequence length="68" mass="7039">MVVDIVVSVILIASVLLQSGKSSGFAGLGGGESMFSGKPTDMDEALSRITVVFGLIFAVLNIVIARLQ</sequence>
<comment type="subcellular location">
    <subcellularLocation>
        <location evidence="9">Cell membrane</location>
        <topology evidence="9">Multi-pass membrane protein</topology>
    </subcellularLocation>
    <subcellularLocation>
        <location evidence="1">Membrane</location>
        <topology evidence="1">Multi-pass membrane protein</topology>
    </subcellularLocation>
</comment>
<evidence type="ECO:0000313" key="11">
    <source>
        <dbReference type="Proteomes" id="UP000007093"/>
    </source>
</evidence>
<comment type="caution">
    <text evidence="9">Lacks conserved residue(s) required for the propagation of feature annotation.</text>
</comment>